<dbReference type="Proteomes" id="UP000702952">
    <property type="component" value="Unassembled WGS sequence"/>
</dbReference>
<dbReference type="AlphaFoldDB" id="A0AA44F6H1"/>
<sequence length="142" mass="14704">MSRPDFSDPVLLTALTDMLTDAGVDGVEITTPEGQVRIIVSASARSAISVAGAVCSPKAAVSKVVVKAPIAGLFCSSKPALPAKMQNLPRLVAADDVIGFIRIDHILIPVVAGRNGSLVNQLAVQDALVGFGDPLFEIELQS</sequence>
<dbReference type="EMBL" id="JAAMAY010000026">
    <property type="protein sequence ID" value="NTC29633.1"/>
    <property type="molecule type" value="Genomic_DNA"/>
</dbReference>
<name>A0AA44F6H1_AGRTU</name>
<reference evidence="1" key="1">
    <citation type="journal article" date="2020" name="Science">
        <title>Unexpected conservation and global transmission of agrobacterial virulence plasmids.</title>
        <authorList>
            <person name="Weisberg A.J."/>
            <person name="Davis E.W. 2nd"/>
            <person name="Tabima J."/>
            <person name="Belcher M.S."/>
            <person name="Miller M."/>
            <person name="Kuo C.H."/>
            <person name="Loper J.E."/>
            <person name="Grunwald N.J."/>
            <person name="Putnam M.L."/>
            <person name="Chang J.H."/>
        </authorList>
    </citation>
    <scope>NUCLEOTIDE SEQUENCE</scope>
    <source>
        <strain evidence="1">17-1853-1a</strain>
    </source>
</reference>
<dbReference type="SUPFAM" id="SSF51230">
    <property type="entry name" value="Single hybrid motif"/>
    <property type="match status" value="1"/>
</dbReference>
<organism evidence="1 2">
    <name type="scientific">Agrobacterium tumefaciens</name>
    <dbReference type="NCBI Taxonomy" id="358"/>
    <lineage>
        <taxon>Bacteria</taxon>
        <taxon>Pseudomonadati</taxon>
        <taxon>Pseudomonadota</taxon>
        <taxon>Alphaproteobacteria</taxon>
        <taxon>Hyphomicrobiales</taxon>
        <taxon>Rhizobiaceae</taxon>
        <taxon>Rhizobium/Agrobacterium group</taxon>
        <taxon>Agrobacterium</taxon>
        <taxon>Agrobacterium tumefaciens complex</taxon>
    </lineage>
</organism>
<gene>
    <name evidence="1" type="ORF">G6M46_15950</name>
</gene>
<dbReference type="InterPro" id="IPR011053">
    <property type="entry name" value="Single_hybrid_motif"/>
</dbReference>
<dbReference type="RefSeq" id="WP_065658774.1">
    <property type="nucleotide sequence ID" value="NZ_CP123839.1"/>
</dbReference>
<evidence type="ECO:0000313" key="2">
    <source>
        <dbReference type="Proteomes" id="UP000702952"/>
    </source>
</evidence>
<protein>
    <submittedName>
        <fullName evidence="1">Acetyl-CoA carboxylase</fullName>
    </submittedName>
</protein>
<accession>A0AA44F6H1</accession>
<evidence type="ECO:0000313" key="1">
    <source>
        <dbReference type="EMBL" id="NTC29633.1"/>
    </source>
</evidence>
<comment type="caution">
    <text evidence="1">The sequence shown here is derived from an EMBL/GenBank/DDBJ whole genome shotgun (WGS) entry which is preliminary data.</text>
</comment>
<proteinExistence type="predicted"/>